<dbReference type="GO" id="GO:0016788">
    <property type="term" value="F:hydrolase activity, acting on ester bonds"/>
    <property type="evidence" value="ECO:0007669"/>
    <property type="project" value="TreeGrafter"/>
</dbReference>
<dbReference type="CDD" id="cd07383">
    <property type="entry name" value="MPP_Dcr2"/>
    <property type="match status" value="1"/>
</dbReference>
<protein>
    <submittedName>
        <fullName evidence="2">Metallophosphoesterase</fullName>
    </submittedName>
</protein>
<sequence>MTTPLRFRPDRTFTLVQFTDTHWRNGEPADGQTAALMAAILDAEQPDLVVLTGDVIDGSHCRDGAAAWRQAVAPMVERNVPWAAVFGNHDDEGALDRQALLAVQQELPGCLTQAGPAHVSGVGNYVLPVLSASQDRPAAHLYFLDSHSYAERELTGYGWIRRDQIAWYLETAATLQADNGGEPLPALAFFHIPLPEYVEVWDYHICRGEKHEAVCCPPINTGFFAALWEAGDVLGTFVGHDHINDYVGELHGIRLCYGRGTGFNTYGKEGFKRGARVIRLQEGKRDFSTWLRLEGDEVIQEQPIHPPERESR</sequence>
<dbReference type="Pfam" id="PF00149">
    <property type="entry name" value="Metallophos"/>
    <property type="match status" value="1"/>
</dbReference>
<name>A0A540VAB7_9CHLR</name>
<feature type="domain" description="Calcineurin-like phosphoesterase" evidence="1">
    <location>
        <begin position="14"/>
        <end position="243"/>
    </location>
</feature>
<dbReference type="Gene3D" id="3.60.21.10">
    <property type="match status" value="1"/>
</dbReference>
<dbReference type="PANTHER" id="PTHR32440">
    <property type="entry name" value="PHOSPHATASE DCR2-RELATED-RELATED"/>
    <property type="match status" value="1"/>
</dbReference>
<organism evidence="2 3">
    <name type="scientific">Litorilinea aerophila</name>
    <dbReference type="NCBI Taxonomy" id="1204385"/>
    <lineage>
        <taxon>Bacteria</taxon>
        <taxon>Bacillati</taxon>
        <taxon>Chloroflexota</taxon>
        <taxon>Caldilineae</taxon>
        <taxon>Caldilineales</taxon>
        <taxon>Caldilineaceae</taxon>
        <taxon>Litorilinea</taxon>
    </lineage>
</organism>
<dbReference type="InParanoid" id="A0A540VAB7"/>
<dbReference type="InterPro" id="IPR004843">
    <property type="entry name" value="Calcineurin-like_PHP"/>
</dbReference>
<evidence type="ECO:0000313" key="3">
    <source>
        <dbReference type="Proteomes" id="UP000317371"/>
    </source>
</evidence>
<accession>A0A540VAB7</accession>
<dbReference type="RefSeq" id="WP_141611948.1">
    <property type="nucleotide sequence ID" value="NZ_VIGC02000034.1"/>
</dbReference>
<dbReference type="InterPro" id="IPR011230">
    <property type="entry name" value="PAP14/16/28/29"/>
</dbReference>
<dbReference type="Proteomes" id="UP000317371">
    <property type="component" value="Unassembled WGS sequence"/>
</dbReference>
<dbReference type="SUPFAM" id="SSF56300">
    <property type="entry name" value="Metallo-dependent phosphatases"/>
    <property type="match status" value="1"/>
</dbReference>
<dbReference type="GO" id="GO:0005737">
    <property type="term" value="C:cytoplasm"/>
    <property type="evidence" value="ECO:0007669"/>
    <property type="project" value="TreeGrafter"/>
</dbReference>
<dbReference type="OrthoDB" id="9816081at2"/>
<evidence type="ECO:0000259" key="1">
    <source>
        <dbReference type="Pfam" id="PF00149"/>
    </source>
</evidence>
<dbReference type="AlphaFoldDB" id="A0A540VAB7"/>
<dbReference type="PANTHER" id="PTHR32440:SF0">
    <property type="entry name" value="PHOSPHATASE DCR2-RELATED"/>
    <property type="match status" value="1"/>
</dbReference>
<keyword evidence="3" id="KW-1185">Reference proteome</keyword>
<comment type="caution">
    <text evidence="2">The sequence shown here is derived from an EMBL/GenBank/DDBJ whole genome shotgun (WGS) entry which is preliminary data.</text>
</comment>
<dbReference type="InterPro" id="IPR029052">
    <property type="entry name" value="Metallo-depent_PP-like"/>
</dbReference>
<dbReference type="PIRSF" id="PIRSF030250">
    <property type="entry name" value="Ptase_At2g46880"/>
    <property type="match status" value="1"/>
</dbReference>
<evidence type="ECO:0000313" key="2">
    <source>
        <dbReference type="EMBL" id="TQE93710.1"/>
    </source>
</evidence>
<dbReference type="EMBL" id="VIGC01000034">
    <property type="protein sequence ID" value="TQE93710.1"/>
    <property type="molecule type" value="Genomic_DNA"/>
</dbReference>
<reference evidence="2 3" key="1">
    <citation type="submission" date="2019-06" db="EMBL/GenBank/DDBJ databases">
        <title>Genome sequence of Litorilinea aerophila BAA-2444.</title>
        <authorList>
            <person name="Maclea K.S."/>
            <person name="Maurais E.G."/>
            <person name="Iannazzi L.C."/>
        </authorList>
    </citation>
    <scope>NUCLEOTIDE SEQUENCE [LARGE SCALE GENOMIC DNA]</scope>
    <source>
        <strain evidence="2 3">ATCC BAA-2444</strain>
    </source>
</reference>
<gene>
    <name evidence="2" type="ORF">FKZ61_20065</name>
</gene>
<proteinExistence type="predicted"/>